<protein>
    <submittedName>
        <fullName evidence="2">Uncharacterized protein YbjT (DUF2867 family)</fullName>
    </submittedName>
</protein>
<dbReference type="PANTHER" id="PTHR43162:SF1">
    <property type="entry name" value="PRESTALK A DIFFERENTIATION PROTEIN A"/>
    <property type="match status" value="1"/>
</dbReference>
<dbReference type="Pfam" id="PF13460">
    <property type="entry name" value="NAD_binding_10"/>
    <property type="match status" value="1"/>
</dbReference>
<dbReference type="Gene3D" id="3.90.25.10">
    <property type="entry name" value="UDP-galactose 4-epimerase, domain 1"/>
    <property type="match status" value="1"/>
</dbReference>
<dbReference type="InterPro" id="IPR051604">
    <property type="entry name" value="Ergot_Alk_Oxidoreductase"/>
</dbReference>
<dbReference type="Gene3D" id="3.40.50.720">
    <property type="entry name" value="NAD(P)-binding Rossmann-like Domain"/>
    <property type="match status" value="1"/>
</dbReference>
<organism evidence="2 3">
    <name type="scientific">Prauserella rugosa</name>
    <dbReference type="NCBI Taxonomy" id="43354"/>
    <lineage>
        <taxon>Bacteria</taxon>
        <taxon>Bacillati</taxon>
        <taxon>Actinomycetota</taxon>
        <taxon>Actinomycetes</taxon>
        <taxon>Pseudonocardiales</taxon>
        <taxon>Pseudonocardiaceae</taxon>
        <taxon>Prauserella</taxon>
    </lineage>
</organism>
<gene>
    <name evidence="2" type="ORF">JD82_02990</name>
</gene>
<sequence>MTILVTGATGNIGRKTVDQLLRRGATGVRALTNDPAKAALPADVEVVEGYLRRLESLPDAFRGVTRMYLAPTPDTITDVLRIAREAGVEYVVDLSGEHDSWWGTVTRAVEDSGIPWTHLWPGDFMENSLIWSDQIRRTGEVHEPYPDAASSPIAMDDIAAVAATTLLDPAPGRAHLLTGPETLTRADQLAHLSAALDRDLRFVTASPADTIERLRPTMGENADWFVDNVLGLFATDPMEANGAVEEITGEPATTFATWAHANADAFR</sequence>
<dbReference type="PANTHER" id="PTHR43162">
    <property type="match status" value="1"/>
</dbReference>
<evidence type="ECO:0000313" key="2">
    <source>
        <dbReference type="EMBL" id="TWH21136.1"/>
    </source>
</evidence>
<keyword evidence="3" id="KW-1185">Reference proteome</keyword>
<dbReference type="RefSeq" id="WP_030532234.1">
    <property type="nucleotide sequence ID" value="NZ_JOIJ01000007.1"/>
</dbReference>
<accession>A0A660CCU4</accession>
<evidence type="ECO:0000259" key="1">
    <source>
        <dbReference type="Pfam" id="PF13460"/>
    </source>
</evidence>
<dbReference type="SUPFAM" id="SSF51735">
    <property type="entry name" value="NAD(P)-binding Rossmann-fold domains"/>
    <property type="match status" value="1"/>
</dbReference>
<evidence type="ECO:0000313" key="3">
    <source>
        <dbReference type="Proteomes" id="UP000317303"/>
    </source>
</evidence>
<dbReference type="InterPro" id="IPR036291">
    <property type="entry name" value="NAD(P)-bd_dom_sf"/>
</dbReference>
<dbReference type="EMBL" id="VLJV01000001">
    <property type="protein sequence ID" value="TWH21136.1"/>
    <property type="molecule type" value="Genomic_DNA"/>
</dbReference>
<dbReference type="OrthoDB" id="3207931at2"/>
<dbReference type="InterPro" id="IPR016040">
    <property type="entry name" value="NAD(P)-bd_dom"/>
</dbReference>
<dbReference type="AlphaFoldDB" id="A0A660CCU4"/>
<dbReference type="Proteomes" id="UP000317303">
    <property type="component" value="Unassembled WGS sequence"/>
</dbReference>
<comment type="caution">
    <text evidence="2">The sequence shown here is derived from an EMBL/GenBank/DDBJ whole genome shotgun (WGS) entry which is preliminary data.</text>
</comment>
<name>A0A660CCU4_9PSEU</name>
<reference evidence="2 3" key="1">
    <citation type="submission" date="2019-07" db="EMBL/GenBank/DDBJ databases">
        <title>R&amp;d 2014.</title>
        <authorList>
            <person name="Klenk H.-P."/>
        </authorList>
    </citation>
    <scope>NUCLEOTIDE SEQUENCE [LARGE SCALE GENOMIC DNA]</scope>
    <source>
        <strain evidence="2 3">DSM 43194</strain>
    </source>
</reference>
<proteinExistence type="predicted"/>
<feature type="domain" description="NAD(P)-binding" evidence="1">
    <location>
        <begin position="7"/>
        <end position="169"/>
    </location>
</feature>